<gene>
    <name evidence="1" type="ORF">PS683_05284</name>
</gene>
<dbReference type="RefSeq" id="WP_034105835.1">
    <property type="nucleotide sequence ID" value="NZ_PDJB01000001.1"/>
</dbReference>
<protein>
    <submittedName>
        <fullName evidence="1">Uncharacterized protein</fullName>
    </submittedName>
</protein>
<dbReference type="AlphaFoldDB" id="A0A5E6N012"/>
<organism evidence="1">
    <name type="scientific">Pseudomonas fluorescens</name>
    <dbReference type="NCBI Taxonomy" id="294"/>
    <lineage>
        <taxon>Bacteria</taxon>
        <taxon>Pseudomonadati</taxon>
        <taxon>Pseudomonadota</taxon>
        <taxon>Gammaproteobacteria</taxon>
        <taxon>Pseudomonadales</taxon>
        <taxon>Pseudomonadaceae</taxon>
        <taxon>Pseudomonas</taxon>
    </lineage>
</organism>
<dbReference type="EMBL" id="LR700654">
    <property type="protein sequence ID" value="VVM16937.1"/>
    <property type="molecule type" value="Genomic_DNA"/>
</dbReference>
<evidence type="ECO:0000313" key="1">
    <source>
        <dbReference type="EMBL" id="VVM16937.1"/>
    </source>
</evidence>
<name>A0A5E6N012_PSEFL</name>
<accession>A0A5E6N012</accession>
<reference evidence="1" key="1">
    <citation type="submission" date="2019-09" db="EMBL/GenBank/DDBJ databases">
        <authorList>
            <person name="Chandra G."/>
            <person name="Truman W A."/>
        </authorList>
    </citation>
    <scope>NUCLEOTIDE SEQUENCE</scope>
    <source>
        <strain evidence="1">PS683</strain>
    </source>
</reference>
<proteinExistence type="predicted"/>
<sequence length="71" mass="8076">MVNKTEKLTSIVNDVEIVETFNTREFLLNAQIGDKLTSHQTGSPVTRVIVSKRWNRSTNDPNEFAIEILTD</sequence>